<feature type="compositionally biased region" description="Polar residues" evidence="2">
    <location>
        <begin position="1333"/>
        <end position="1346"/>
    </location>
</feature>
<feature type="coiled-coil region" evidence="1">
    <location>
        <begin position="815"/>
        <end position="864"/>
    </location>
</feature>
<gene>
    <name evidence="3" type="ORF">Poli38472_010645</name>
</gene>
<evidence type="ECO:0000313" key="4">
    <source>
        <dbReference type="Proteomes" id="UP000794436"/>
    </source>
</evidence>
<evidence type="ECO:0008006" key="5">
    <source>
        <dbReference type="Google" id="ProtNLM"/>
    </source>
</evidence>
<dbReference type="PANTHER" id="PTHR32215:SF0">
    <property type="entry name" value="CILIA- AND FLAGELLA-ASSOCIATED PROTEIN 57"/>
    <property type="match status" value="1"/>
</dbReference>
<evidence type="ECO:0000313" key="3">
    <source>
        <dbReference type="EMBL" id="TMW55763.1"/>
    </source>
</evidence>
<dbReference type="InterPro" id="IPR001680">
    <property type="entry name" value="WD40_rpt"/>
</dbReference>
<dbReference type="Gene3D" id="2.130.10.10">
    <property type="entry name" value="YVTN repeat-like/Quinoprotein amine dehydrogenase"/>
    <property type="match status" value="2"/>
</dbReference>
<feature type="region of interest" description="Disordered" evidence="2">
    <location>
        <begin position="1318"/>
        <end position="1346"/>
    </location>
</feature>
<name>A0A8K1C3N8_PYTOL</name>
<feature type="region of interest" description="Disordered" evidence="2">
    <location>
        <begin position="1271"/>
        <end position="1297"/>
    </location>
</feature>
<dbReference type="InterPro" id="IPR015943">
    <property type="entry name" value="WD40/YVTN_repeat-like_dom_sf"/>
</dbReference>
<feature type="compositionally biased region" description="Polar residues" evidence="2">
    <location>
        <begin position="8"/>
        <end position="25"/>
    </location>
</feature>
<keyword evidence="1" id="KW-0175">Coiled coil</keyword>
<dbReference type="SUPFAM" id="SSF50978">
    <property type="entry name" value="WD40 repeat-like"/>
    <property type="match status" value="2"/>
</dbReference>
<evidence type="ECO:0000256" key="2">
    <source>
        <dbReference type="SAM" id="MobiDB-lite"/>
    </source>
</evidence>
<comment type="caution">
    <text evidence="3">The sequence shown here is derived from an EMBL/GenBank/DDBJ whole genome shotgun (WGS) entry which is preliminary data.</text>
</comment>
<sequence length="1346" mass="150580">MAPPPLHRTSSMRRLSIGSTTTTQPAAAAVDPTLTELQQAPPPPLETLMPVSGSGLSRHVRDMVLVLDRNEVVFVLGKFVVVQNLQSQELAFLSGQQTASATPSSRVKASESRVELGEITAMAVCGKRQYLSLCRAATSRSSSATVTIYNLKSLGSHRARGESNQRGTRQKTLRFETDRFSCTTLSSDGKLVCCQSTTATWTLVVWDWSRERQIAIADVHCKVTRVRFNIIDMAQLSTSGSNQLKLWTLSEYTLKPFASFKSGDELRAKHVTQYADHVWLPDDCLVALLEDGSVQLVVNGELLQTVQALPSGAKATCIVALSQGDGVIVAGEDGTLALVRLGVKMMRAGEKEMHLQRRMRLQDPDRILSLAVDIAATTLVCCTERLYGSYDLSNLSLLLGDDEVVVLNPLASTPFVSEMPQRLSAASRRPCFAVTCQLPTSSHAALVWQQLDAHECVIMHAFESPSASPLCMDLHPHGSEMLVAFASRVVVFSVLHDSLKVAYELPAKQATHVQYSPSGSHIALVVGSAPRALLVYRTSTRAHREPQLLGIYRDLQEASIHLLSWSLNDSSFFLADTVGEIRHYRLETQATGEIDECIALQGSTTIFNKNHTVVELVNVRCARDTHEYIAFAVEKCGRSLGKESTKGTSSTLRAWIDGNLSYDALVSVSGTLSSSSVVIPHDVTTLCAGRGRTLLAGTAAGVVVVLYWKPGRLRVDGQHRVYLRVDALRSIDLHTSSIAGLYYAPVTQRVLTASSSGVVLVCELQRENDSEQRRNAFDQDFEAITESSQSFVSVAQPDEVALYDRSAMELRKLKLLDIEGELQQAKMENEMLTKHLNEQKQLFHDRLTSELRRVQTKHEQEQHAMRSDWDVTAHKLSLERDQSINAVTSDAQRARDQYLAGMERAQRECERLRDELNMAKTQIQDLNYETEERESTLRSEFEATLRSTKEASDTMRSKLEGELDLTKKRLAEVLKQLDQDQLEQLSLLSTAMETEKARAADQMSNVQGKMAALHQEVKMLLSALNQKDHALEMLKATCKQSQDEMLDLEVQLEDEREAAEHTRREKQELASQLAEQKRVFEQLQRLNNVHRSQIELLQKNLMPKDREIEQMQQHLTALHRVNQEIVVDANLSERLRLESAAKAKQHAQEMEAAQKQLEIVRHSIVVLQDELGELVKQSAVQEKSALVQELTRIHKRLTRQLDVLQAKDERSEEVSAELHRQNRSLMKNKQHLRKQMELAHKERHKLVSALAYQNTTLMSELNAMRKQNKELERHAKRADASKGSNQTSIEPEITMTDEVDGRQVHARAVVPLPQYTARLRSNPGITRPRSAAPSLTSNRRPSSAMR</sequence>
<organism evidence="3 4">
    <name type="scientific">Pythium oligandrum</name>
    <name type="common">Mycoparasitic fungus</name>
    <dbReference type="NCBI Taxonomy" id="41045"/>
    <lineage>
        <taxon>Eukaryota</taxon>
        <taxon>Sar</taxon>
        <taxon>Stramenopiles</taxon>
        <taxon>Oomycota</taxon>
        <taxon>Peronosporomycetes</taxon>
        <taxon>Pythiales</taxon>
        <taxon>Pythiaceae</taxon>
        <taxon>Pythium</taxon>
    </lineage>
</organism>
<keyword evidence="4" id="KW-1185">Reference proteome</keyword>
<evidence type="ECO:0000256" key="1">
    <source>
        <dbReference type="SAM" id="Coils"/>
    </source>
</evidence>
<dbReference type="InterPro" id="IPR052993">
    <property type="entry name" value="CFA-57"/>
</dbReference>
<feature type="coiled-coil region" evidence="1">
    <location>
        <begin position="1024"/>
        <end position="1100"/>
    </location>
</feature>
<dbReference type="SMART" id="SM00320">
    <property type="entry name" value="WD40"/>
    <property type="match status" value="5"/>
</dbReference>
<dbReference type="Proteomes" id="UP000794436">
    <property type="component" value="Unassembled WGS sequence"/>
</dbReference>
<feature type="coiled-coil region" evidence="1">
    <location>
        <begin position="956"/>
        <end position="983"/>
    </location>
</feature>
<dbReference type="EMBL" id="SPLM01000147">
    <property type="protein sequence ID" value="TMW55763.1"/>
    <property type="molecule type" value="Genomic_DNA"/>
</dbReference>
<feature type="region of interest" description="Disordered" evidence="2">
    <location>
        <begin position="1"/>
        <end position="26"/>
    </location>
</feature>
<dbReference type="PANTHER" id="PTHR32215">
    <property type="entry name" value="CILIA- AND FLAGELLA-ASSOCIATED PROTEIN 57"/>
    <property type="match status" value="1"/>
</dbReference>
<dbReference type="OrthoDB" id="67226at2759"/>
<feature type="compositionally biased region" description="Basic and acidic residues" evidence="2">
    <location>
        <begin position="1271"/>
        <end position="1280"/>
    </location>
</feature>
<protein>
    <recommendedName>
        <fullName evidence="5">Cilia- and flagella-associated protein 57</fullName>
    </recommendedName>
</protein>
<feature type="coiled-coil region" evidence="1">
    <location>
        <begin position="895"/>
        <end position="929"/>
    </location>
</feature>
<proteinExistence type="predicted"/>
<reference evidence="3" key="1">
    <citation type="submission" date="2019-03" db="EMBL/GenBank/DDBJ databases">
        <title>Long read genome sequence of the mycoparasitic Pythium oligandrum ATCC 38472 isolated from sugarbeet rhizosphere.</title>
        <authorList>
            <person name="Gaulin E."/>
        </authorList>
    </citation>
    <scope>NUCLEOTIDE SEQUENCE</scope>
    <source>
        <strain evidence="3">ATCC 38472_TT</strain>
    </source>
</reference>
<accession>A0A8K1C3N8</accession>
<dbReference type="InterPro" id="IPR036322">
    <property type="entry name" value="WD40_repeat_dom_sf"/>
</dbReference>